<dbReference type="GO" id="GO:0030424">
    <property type="term" value="C:axon"/>
    <property type="evidence" value="ECO:0007669"/>
    <property type="project" value="TreeGrafter"/>
</dbReference>
<dbReference type="GO" id="GO:0008049">
    <property type="term" value="P:male courtship behavior"/>
    <property type="evidence" value="ECO:0007669"/>
    <property type="project" value="TreeGrafter"/>
</dbReference>
<dbReference type="InterPro" id="IPR013604">
    <property type="entry name" value="7TM_chemorcpt"/>
</dbReference>
<evidence type="ECO:0000313" key="9">
    <source>
        <dbReference type="EMBL" id="PNF32530.1"/>
    </source>
</evidence>
<keyword evidence="6" id="KW-0675">Receptor</keyword>
<dbReference type="STRING" id="105785.A0A2J7QVC4"/>
<keyword evidence="3 8" id="KW-0812">Transmembrane</keyword>
<dbReference type="GO" id="GO:0050909">
    <property type="term" value="P:sensory perception of taste"/>
    <property type="evidence" value="ECO:0007669"/>
    <property type="project" value="InterPro"/>
</dbReference>
<keyword evidence="5 8" id="KW-0472">Membrane</keyword>
<name>A0A2J7QVC4_9NEOP</name>
<dbReference type="GO" id="GO:0007165">
    <property type="term" value="P:signal transduction"/>
    <property type="evidence" value="ECO:0007669"/>
    <property type="project" value="UniProtKB-KW"/>
</dbReference>
<keyword evidence="7" id="KW-0807">Transducer</keyword>
<dbReference type="PANTHER" id="PTHR21143">
    <property type="entry name" value="INVERTEBRATE GUSTATORY RECEPTOR"/>
    <property type="match status" value="1"/>
</dbReference>
<reference evidence="9 10" key="1">
    <citation type="submission" date="2017-12" db="EMBL/GenBank/DDBJ databases">
        <title>Hemimetabolous genomes reveal molecular basis of termite eusociality.</title>
        <authorList>
            <person name="Harrison M.C."/>
            <person name="Jongepier E."/>
            <person name="Robertson H.M."/>
            <person name="Arning N."/>
            <person name="Bitard-Feildel T."/>
            <person name="Chao H."/>
            <person name="Childers C.P."/>
            <person name="Dinh H."/>
            <person name="Doddapaneni H."/>
            <person name="Dugan S."/>
            <person name="Gowin J."/>
            <person name="Greiner C."/>
            <person name="Han Y."/>
            <person name="Hu H."/>
            <person name="Hughes D.S.T."/>
            <person name="Huylmans A.-K."/>
            <person name="Kemena C."/>
            <person name="Kremer L.P.M."/>
            <person name="Lee S.L."/>
            <person name="Lopez-Ezquerra A."/>
            <person name="Mallet L."/>
            <person name="Monroy-Kuhn J.M."/>
            <person name="Moser A."/>
            <person name="Murali S.C."/>
            <person name="Muzny D.M."/>
            <person name="Otani S."/>
            <person name="Piulachs M.-D."/>
            <person name="Poelchau M."/>
            <person name="Qu J."/>
            <person name="Schaub F."/>
            <person name="Wada-Katsumata A."/>
            <person name="Worley K.C."/>
            <person name="Xie Q."/>
            <person name="Ylla G."/>
            <person name="Poulsen M."/>
            <person name="Gibbs R.A."/>
            <person name="Schal C."/>
            <person name="Richards S."/>
            <person name="Belles X."/>
            <person name="Korb J."/>
            <person name="Bornberg-Bauer E."/>
        </authorList>
    </citation>
    <scope>NUCLEOTIDE SEQUENCE [LARGE SCALE GENOMIC DNA]</scope>
    <source>
        <tissue evidence="9">Whole body</tissue>
    </source>
</reference>
<dbReference type="Pfam" id="PF08395">
    <property type="entry name" value="7tm_7"/>
    <property type="match status" value="1"/>
</dbReference>
<evidence type="ECO:0000256" key="7">
    <source>
        <dbReference type="ARBA" id="ARBA00023224"/>
    </source>
</evidence>
<dbReference type="GO" id="GO:0043025">
    <property type="term" value="C:neuronal cell body"/>
    <property type="evidence" value="ECO:0007669"/>
    <property type="project" value="TreeGrafter"/>
</dbReference>
<keyword evidence="10" id="KW-1185">Reference proteome</keyword>
<dbReference type="GO" id="GO:0030425">
    <property type="term" value="C:dendrite"/>
    <property type="evidence" value="ECO:0007669"/>
    <property type="project" value="TreeGrafter"/>
</dbReference>
<evidence type="ECO:0000256" key="1">
    <source>
        <dbReference type="ARBA" id="ARBA00004651"/>
    </source>
</evidence>
<dbReference type="Proteomes" id="UP000235965">
    <property type="component" value="Unassembled WGS sequence"/>
</dbReference>
<gene>
    <name evidence="9" type="ORF">B7P43_G02457</name>
</gene>
<dbReference type="FunCoup" id="A0A2J7QVC4">
    <property type="interactions" value="51"/>
</dbReference>
<sequence>MENISAWLLISGYPHRIVNLGTVIQFSDLVILLRNRFQALNSKLNFILKLYVGSYSEIALFTNVAHNRVSDSAVTETERHVSDPNSVTAIPFVESPQLLNRLQQPRRKISQQTTIRKVREIYDDLCDISVLANSMYGLQLLLEIGVSTAEIISAAYFILHTILVTHNVTASTISKITRLMTAWLFLTFFKLISITAPCQSATSKVENTAALVQKLLLAGHFDQDTIAELQLFSQQLFQRKVKFTAFGFLRLDYSLLLTIIGGATTYLVIVTQFGK</sequence>
<evidence type="ECO:0000256" key="5">
    <source>
        <dbReference type="ARBA" id="ARBA00023136"/>
    </source>
</evidence>
<evidence type="ECO:0000313" key="10">
    <source>
        <dbReference type="Proteomes" id="UP000235965"/>
    </source>
</evidence>
<comment type="subcellular location">
    <subcellularLocation>
        <location evidence="1">Cell membrane</location>
        <topology evidence="1">Multi-pass membrane protein</topology>
    </subcellularLocation>
</comment>
<dbReference type="OrthoDB" id="6366728at2759"/>
<evidence type="ECO:0000256" key="2">
    <source>
        <dbReference type="ARBA" id="ARBA00022475"/>
    </source>
</evidence>
<dbReference type="PANTHER" id="PTHR21143:SF104">
    <property type="entry name" value="GUSTATORY RECEPTOR 8A-RELATED"/>
    <property type="match status" value="1"/>
</dbReference>
<evidence type="ECO:0000256" key="4">
    <source>
        <dbReference type="ARBA" id="ARBA00022989"/>
    </source>
</evidence>
<accession>A0A2J7QVC4</accession>
<evidence type="ECO:0000256" key="6">
    <source>
        <dbReference type="ARBA" id="ARBA00023170"/>
    </source>
</evidence>
<dbReference type="GO" id="GO:0005886">
    <property type="term" value="C:plasma membrane"/>
    <property type="evidence" value="ECO:0007669"/>
    <property type="project" value="UniProtKB-SubCell"/>
</dbReference>
<proteinExistence type="predicted"/>
<feature type="transmembrane region" description="Helical" evidence="8">
    <location>
        <begin position="248"/>
        <end position="269"/>
    </location>
</feature>
<evidence type="ECO:0008006" key="11">
    <source>
        <dbReference type="Google" id="ProtNLM"/>
    </source>
</evidence>
<dbReference type="InParanoid" id="A0A2J7QVC4"/>
<organism evidence="9 10">
    <name type="scientific">Cryptotermes secundus</name>
    <dbReference type="NCBI Taxonomy" id="105785"/>
    <lineage>
        <taxon>Eukaryota</taxon>
        <taxon>Metazoa</taxon>
        <taxon>Ecdysozoa</taxon>
        <taxon>Arthropoda</taxon>
        <taxon>Hexapoda</taxon>
        <taxon>Insecta</taxon>
        <taxon>Pterygota</taxon>
        <taxon>Neoptera</taxon>
        <taxon>Polyneoptera</taxon>
        <taxon>Dictyoptera</taxon>
        <taxon>Blattodea</taxon>
        <taxon>Blattoidea</taxon>
        <taxon>Termitoidae</taxon>
        <taxon>Kalotermitidae</taxon>
        <taxon>Cryptotermitinae</taxon>
        <taxon>Cryptotermes</taxon>
    </lineage>
</organism>
<comment type="caution">
    <text evidence="9">The sequence shown here is derived from an EMBL/GenBank/DDBJ whole genome shotgun (WGS) entry which is preliminary data.</text>
</comment>
<dbReference type="GO" id="GO:0007635">
    <property type="term" value="P:chemosensory behavior"/>
    <property type="evidence" value="ECO:0007669"/>
    <property type="project" value="TreeGrafter"/>
</dbReference>
<keyword evidence="2" id="KW-1003">Cell membrane</keyword>
<dbReference type="EMBL" id="NEVH01010477">
    <property type="protein sequence ID" value="PNF32530.1"/>
    <property type="molecule type" value="Genomic_DNA"/>
</dbReference>
<evidence type="ECO:0000256" key="3">
    <source>
        <dbReference type="ARBA" id="ARBA00022692"/>
    </source>
</evidence>
<keyword evidence="4 8" id="KW-1133">Transmembrane helix</keyword>
<protein>
    <recommendedName>
        <fullName evidence="11">Gustatory receptor</fullName>
    </recommendedName>
</protein>
<dbReference type="AlphaFoldDB" id="A0A2J7QVC4"/>
<evidence type="ECO:0000256" key="8">
    <source>
        <dbReference type="SAM" id="Phobius"/>
    </source>
</evidence>